<evidence type="ECO:0000256" key="8">
    <source>
        <dbReference type="SAM" id="Phobius"/>
    </source>
</evidence>
<protein>
    <submittedName>
        <fullName evidence="11">TRP-domain-containing protein</fullName>
    </submittedName>
</protein>
<feature type="compositionally biased region" description="Polar residues" evidence="7">
    <location>
        <begin position="666"/>
        <end position="693"/>
    </location>
</feature>
<keyword evidence="4 9" id="KW-0732">Signal</keyword>
<evidence type="ECO:0000256" key="6">
    <source>
        <dbReference type="ARBA" id="ARBA00023136"/>
    </source>
</evidence>
<evidence type="ECO:0000256" key="7">
    <source>
        <dbReference type="SAM" id="MobiDB-lite"/>
    </source>
</evidence>
<feature type="transmembrane region" description="Helical" evidence="8">
    <location>
        <begin position="436"/>
        <end position="458"/>
    </location>
</feature>
<dbReference type="InterPro" id="IPR040241">
    <property type="entry name" value="TRP_Flc/Pkd2-like"/>
</dbReference>
<dbReference type="Proteomes" id="UP000076532">
    <property type="component" value="Unassembled WGS sequence"/>
</dbReference>
<dbReference type="InterPro" id="IPR010308">
    <property type="entry name" value="TRP_C"/>
</dbReference>
<dbReference type="AlphaFoldDB" id="A0A166XAM1"/>
<reference evidence="11 12" key="1">
    <citation type="journal article" date="2016" name="Mol. Biol. Evol.">
        <title>Comparative Genomics of Early-Diverging Mushroom-Forming Fungi Provides Insights into the Origins of Lignocellulose Decay Capabilities.</title>
        <authorList>
            <person name="Nagy L.G."/>
            <person name="Riley R."/>
            <person name="Tritt A."/>
            <person name="Adam C."/>
            <person name="Daum C."/>
            <person name="Floudas D."/>
            <person name="Sun H."/>
            <person name="Yadav J.S."/>
            <person name="Pangilinan J."/>
            <person name="Larsson K.H."/>
            <person name="Matsuura K."/>
            <person name="Barry K."/>
            <person name="Labutti K."/>
            <person name="Kuo R."/>
            <person name="Ohm R.A."/>
            <person name="Bhattacharya S.S."/>
            <person name="Shirouzu T."/>
            <person name="Yoshinaga Y."/>
            <person name="Martin F.M."/>
            <person name="Grigoriev I.V."/>
            <person name="Hibbett D.S."/>
        </authorList>
    </citation>
    <scope>NUCLEOTIDE SEQUENCE [LARGE SCALE GENOMIC DNA]</scope>
    <source>
        <strain evidence="11 12">CBS 109695</strain>
    </source>
</reference>
<sequence length="765" mass="83118">MFSFVVARPRWLVAGLLLSTPFVRAKDEMLFTSSVTYCQPPETILIERFELAYFAANQSISFNISAASVSTDVNVTANIAVNIYGMHPFSFQIDLCDVLNGALCPLPQYNFTGAYSLALPSSLGISGKIPSIGYKIPDIEAFVQMTLVETSTGINKACVQSTISNGWSMRQPGVEWGTGGLALLALVSAIWQSHSPDALAPYRLLELIYLYQSIATTALLNLNYPVLYRAFTLNFSWAMGLFGSQTVDGIQHSINNMRHLTGGDLADATGGSSVGLVNRKLSPFNDGAVASTGAKSLAAVRQSYVAPLSNFANMNFNSTSNIAVRDVATVTASSSNVLEAGIPIWSNALGIATANAFMTVFLTSLILFGITIGLLALIYGVVFALSRTQGETGTRFMHMRYRFPSFARAWLLRMVFVIFPPVTIFAFYQWSLKDSWLSVLLSVLLLIAVIGYIGYIAFITLRIARRDSAVALYTNTEHLASHGPMYTQYRTPRYYFMLPLFIATILKALFVAFVTVNGEVQIILILVVEIAVMSSYFVLRPFKTKGGDVLGTYLAIVRVVCTGIMVAFVEQIGLPAIPRVACGAVIAVIFAVAIIVLFVNILMHLPGLNRLFKKKSSSGSDSAGVTMEDNEKGNSEDNESQAHLGRPSNPTPETSVPLERHIIQPYASTLTDPTTASHSPTSDATSMTMTNLGSELPRRWSFQRSSGPSELPSDYSGSPHSQDFSSAPTSARVPPSPLTTSQGGHHGHSRQPTIEENDYLQHHAF</sequence>
<keyword evidence="3 8" id="KW-0812">Transmembrane</keyword>
<evidence type="ECO:0000256" key="4">
    <source>
        <dbReference type="ARBA" id="ARBA00022729"/>
    </source>
</evidence>
<name>A0A166XAM1_9AGAM</name>
<dbReference type="PANTHER" id="PTHR31145:SF2">
    <property type="entry name" value="FLAVIN CARRIER PROTEIN 2"/>
    <property type="match status" value="1"/>
</dbReference>
<evidence type="ECO:0000256" key="3">
    <source>
        <dbReference type="ARBA" id="ARBA00022692"/>
    </source>
</evidence>
<evidence type="ECO:0000256" key="5">
    <source>
        <dbReference type="ARBA" id="ARBA00022989"/>
    </source>
</evidence>
<dbReference type="GO" id="GO:0016020">
    <property type="term" value="C:membrane"/>
    <property type="evidence" value="ECO:0007669"/>
    <property type="project" value="UniProtKB-SubCell"/>
</dbReference>
<dbReference type="InterPro" id="IPR032800">
    <property type="entry name" value="TRP_N"/>
</dbReference>
<feature type="compositionally biased region" description="Polar residues" evidence="7">
    <location>
        <begin position="715"/>
        <end position="729"/>
    </location>
</feature>
<dbReference type="OrthoDB" id="2115177at2759"/>
<keyword evidence="5 8" id="KW-1133">Transmembrane helix</keyword>
<feature type="transmembrane region" description="Helical" evidence="8">
    <location>
        <begin position="356"/>
        <end position="385"/>
    </location>
</feature>
<proteinExistence type="inferred from homology"/>
<dbReference type="PANTHER" id="PTHR31145">
    <property type="entry name" value="INTEGRAL MEMBRANE PROTEIN (AFU_ORTHOLOGUE AFUA_7G01610)"/>
    <property type="match status" value="1"/>
</dbReference>
<dbReference type="STRING" id="436010.A0A166XAM1"/>
<accession>A0A166XAM1</accession>
<dbReference type="GO" id="GO:0055085">
    <property type="term" value="P:transmembrane transport"/>
    <property type="evidence" value="ECO:0007669"/>
    <property type="project" value="TreeGrafter"/>
</dbReference>
<evidence type="ECO:0000313" key="12">
    <source>
        <dbReference type="Proteomes" id="UP000076532"/>
    </source>
</evidence>
<feature type="region of interest" description="Disordered" evidence="7">
    <location>
        <begin position="614"/>
        <end position="765"/>
    </location>
</feature>
<feature type="transmembrane region" description="Helical" evidence="8">
    <location>
        <begin position="551"/>
        <end position="572"/>
    </location>
</feature>
<comment type="subcellular location">
    <subcellularLocation>
        <location evidence="1">Membrane</location>
        <topology evidence="1">Multi-pass membrane protein</topology>
    </subcellularLocation>
</comment>
<feature type="domain" description="ML-like" evidence="10">
    <location>
        <begin position="28"/>
        <end position="170"/>
    </location>
</feature>
<feature type="transmembrane region" description="Helical" evidence="8">
    <location>
        <begin position="406"/>
        <end position="430"/>
    </location>
</feature>
<feature type="transmembrane region" description="Helical" evidence="8">
    <location>
        <begin position="584"/>
        <end position="605"/>
    </location>
</feature>
<evidence type="ECO:0000259" key="10">
    <source>
        <dbReference type="SMART" id="SM01320"/>
    </source>
</evidence>
<feature type="chain" id="PRO_5007882261" evidence="9">
    <location>
        <begin position="26"/>
        <end position="765"/>
    </location>
</feature>
<gene>
    <name evidence="11" type="ORF">FIBSPDRAFT_846686</name>
</gene>
<evidence type="ECO:0000256" key="2">
    <source>
        <dbReference type="ARBA" id="ARBA00010642"/>
    </source>
</evidence>
<keyword evidence="6 8" id="KW-0472">Membrane</keyword>
<feature type="transmembrane region" description="Helical" evidence="8">
    <location>
        <begin position="520"/>
        <end position="539"/>
    </location>
</feature>
<evidence type="ECO:0000313" key="11">
    <source>
        <dbReference type="EMBL" id="KZP34592.1"/>
    </source>
</evidence>
<evidence type="ECO:0000256" key="1">
    <source>
        <dbReference type="ARBA" id="ARBA00004141"/>
    </source>
</evidence>
<comment type="similarity">
    <text evidence="2">Belongs to the transient receptor potential (TRP) ion channel family.</text>
</comment>
<dbReference type="EMBL" id="KV417480">
    <property type="protein sequence ID" value="KZP34592.1"/>
    <property type="molecule type" value="Genomic_DNA"/>
</dbReference>
<feature type="transmembrane region" description="Helical" evidence="8">
    <location>
        <begin position="494"/>
        <end position="514"/>
    </location>
</feature>
<dbReference type="GO" id="GO:0009272">
    <property type="term" value="P:fungal-type cell wall biogenesis"/>
    <property type="evidence" value="ECO:0007669"/>
    <property type="project" value="TreeGrafter"/>
</dbReference>
<organism evidence="11 12">
    <name type="scientific">Athelia psychrophila</name>
    <dbReference type="NCBI Taxonomy" id="1759441"/>
    <lineage>
        <taxon>Eukaryota</taxon>
        <taxon>Fungi</taxon>
        <taxon>Dikarya</taxon>
        <taxon>Basidiomycota</taxon>
        <taxon>Agaricomycotina</taxon>
        <taxon>Agaricomycetes</taxon>
        <taxon>Agaricomycetidae</taxon>
        <taxon>Atheliales</taxon>
        <taxon>Atheliaceae</taxon>
        <taxon>Athelia</taxon>
    </lineage>
</organism>
<dbReference type="Pfam" id="PF06011">
    <property type="entry name" value="TRP"/>
    <property type="match status" value="1"/>
</dbReference>
<feature type="signal peptide" evidence="9">
    <location>
        <begin position="1"/>
        <end position="25"/>
    </location>
</feature>
<evidence type="ECO:0000256" key="9">
    <source>
        <dbReference type="SAM" id="SignalP"/>
    </source>
</evidence>
<dbReference type="Pfam" id="PF14558">
    <property type="entry name" value="TRP_N"/>
    <property type="match status" value="1"/>
</dbReference>
<keyword evidence="12" id="KW-1185">Reference proteome</keyword>
<dbReference type="SMART" id="SM01320">
    <property type="entry name" value="TRP_N"/>
    <property type="match status" value="1"/>
</dbReference>